<name>A0ABZ2KQ57_9BACT</name>
<dbReference type="SUPFAM" id="SSF48452">
    <property type="entry name" value="TPR-like"/>
    <property type="match status" value="1"/>
</dbReference>
<organism evidence="3 4">
    <name type="scientific">Pendulispora rubella</name>
    <dbReference type="NCBI Taxonomy" id="2741070"/>
    <lineage>
        <taxon>Bacteria</taxon>
        <taxon>Pseudomonadati</taxon>
        <taxon>Myxococcota</taxon>
        <taxon>Myxococcia</taxon>
        <taxon>Myxococcales</taxon>
        <taxon>Sorangiineae</taxon>
        <taxon>Pendulisporaceae</taxon>
        <taxon>Pendulispora</taxon>
    </lineage>
</organism>
<sequence length="341" mass="36451">MACIDYAAAMGQGRAATREKRYDDAIRAFQSAVRRRPFDASAWAEQGYAKLLGGYDAHPALAFAKTRTKKPALLSAIWFNDAEGYAREGKTELARVHYAVAANLGNQAAATKLGSQSRCTATWTTGIPSLGGHKGWVEVLQAMPATMCGEKREPKTTEKEARKEACRPCGSGAGASLEDGDNCAGAGPWHISNGYMHCSVFSAEIYPLGGNRFLVTEDNDFSGSRTSTGWKFNATSSAAEFIPQSEWPQDWPQDEKERAECPPGEAAPELEPDTASTSGCGGAGTPAVVAFEPSVQRYYDKSGKGRIEVTVWDGTPEVLITGNTATIRGGSCQEKVTLSSQ</sequence>
<evidence type="ECO:0000256" key="1">
    <source>
        <dbReference type="PROSITE-ProRule" id="PRU00339"/>
    </source>
</evidence>
<feature type="region of interest" description="Disordered" evidence="2">
    <location>
        <begin position="246"/>
        <end position="281"/>
    </location>
</feature>
<protein>
    <recommendedName>
        <fullName evidence="5">Tetratricopeptide repeat protein</fullName>
    </recommendedName>
</protein>
<gene>
    <name evidence="3" type="ORF">LVJ94_28065</name>
</gene>
<feature type="repeat" description="TPR" evidence="1">
    <location>
        <begin position="6"/>
        <end position="39"/>
    </location>
</feature>
<dbReference type="InterPro" id="IPR011990">
    <property type="entry name" value="TPR-like_helical_dom_sf"/>
</dbReference>
<keyword evidence="4" id="KW-1185">Reference proteome</keyword>
<accession>A0ABZ2KQ57</accession>
<dbReference type="Proteomes" id="UP001374803">
    <property type="component" value="Chromosome"/>
</dbReference>
<proteinExistence type="predicted"/>
<dbReference type="InterPro" id="IPR019734">
    <property type="entry name" value="TPR_rpt"/>
</dbReference>
<evidence type="ECO:0000313" key="3">
    <source>
        <dbReference type="EMBL" id="WXB00769.1"/>
    </source>
</evidence>
<dbReference type="PROSITE" id="PS50005">
    <property type="entry name" value="TPR"/>
    <property type="match status" value="1"/>
</dbReference>
<evidence type="ECO:0008006" key="5">
    <source>
        <dbReference type="Google" id="ProtNLM"/>
    </source>
</evidence>
<dbReference type="RefSeq" id="WP_394830370.1">
    <property type="nucleotide sequence ID" value="NZ_CP089929.1"/>
</dbReference>
<dbReference type="EMBL" id="CP089983">
    <property type="protein sequence ID" value="WXB00769.1"/>
    <property type="molecule type" value="Genomic_DNA"/>
</dbReference>
<evidence type="ECO:0000313" key="4">
    <source>
        <dbReference type="Proteomes" id="UP001374803"/>
    </source>
</evidence>
<evidence type="ECO:0000256" key="2">
    <source>
        <dbReference type="SAM" id="MobiDB-lite"/>
    </source>
</evidence>
<dbReference type="Gene3D" id="1.25.40.10">
    <property type="entry name" value="Tetratricopeptide repeat domain"/>
    <property type="match status" value="1"/>
</dbReference>
<reference evidence="3" key="1">
    <citation type="submission" date="2021-12" db="EMBL/GenBank/DDBJ databases">
        <title>Discovery of the Pendulisporaceae a myxobacterial family with distinct sporulation behavior and unique specialized metabolism.</title>
        <authorList>
            <person name="Garcia R."/>
            <person name="Popoff A."/>
            <person name="Bader C.D."/>
            <person name="Loehr J."/>
            <person name="Walesch S."/>
            <person name="Walt C."/>
            <person name="Boldt J."/>
            <person name="Bunk B."/>
            <person name="Haeckl F.J.F.P.J."/>
            <person name="Gunesch A.P."/>
            <person name="Birkelbach J."/>
            <person name="Nuebel U."/>
            <person name="Pietschmann T."/>
            <person name="Bach T."/>
            <person name="Mueller R."/>
        </authorList>
    </citation>
    <scope>NUCLEOTIDE SEQUENCE</scope>
    <source>
        <strain evidence="3">MSr11367</strain>
    </source>
</reference>
<keyword evidence="1" id="KW-0802">TPR repeat</keyword>